<comment type="caution">
    <text evidence="3">The sequence shown here is derived from an EMBL/GenBank/DDBJ whole genome shotgun (WGS) entry which is preliminary data.</text>
</comment>
<name>A0A9D2M012_9FIRM</name>
<feature type="compositionally biased region" description="Polar residues" evidence="1">
    <location>
        <begin position="38"/>
        <end position="48"/>
    </location>
</feature>
<evidence type="ECO:0000256" key="2">
    <source>
        <dbReference type="SAM" id="SignalP"/>
    </source>
</evidence>
<accession>A0A9D2M012</accession>
<keyword evidence="2" id="KW-0732">Signal</keyword>
<evidence type="ECO:0000313" key="4">
    <source>
        <dbReference type="Proteomes" id="UP000824209"/>
    </source>
</evidence>
<reference evidence="3" key="1">
    <citation type="journal article" date="2021" name="PeerJ">
        <title>Extensive microbial diversity within the chicken gut microbiome revealed by metagenomics and culture.</title>
        <authorList>
            <person name="Gilroy R."/>
            <person name="Ravi A."/>
            <person name="Getino M."/>
            <person name="Pursley I."/>
            <person name="Horton D.L."/>
            <person name="Alikhan N.F."/>
            <person name="Baker D."/>
            <person name="Gharbi K."/>
            <person name="Hall N."/>
            <person name="Watson M."/>
            <person name="Adriaenssens E.M."/>
            <person name="Foster-Nyarko E."/>
            <person name="Jarju S."/>
            <person name="Secka A."/>
            <person name="Antonio M."/>
            <person name="Oren A."/>
            <person name="Chaudhuri R.R."/>
            <person name="La Ragione R."/>
            <person name="Hildebrand F."/>
            <person name="Pallen M.J."/>
        </authorList>
    </citation>
    <scope>NUCLEOTIDE SEQUENCE</scope>
    <source>
        <strain evidence="3">ChiBcec8-14828</strain>
    </source>
</reference>
<proteinExistence type="predicted"/>
<dbReference type="SUPFAM" id="SSF69304">
    <property type="entry name" value="Tricorn protease N-terminal domain"/>
    <property type="match status" value="1"/>
</dbReference>
<feature type="region of interest" description="Disordered" evidence="1">
    <location>
        <begin position="30"/>
        <end position="56"/>
    </location>
</feature>
<protein>
    <recommendedName>
        <fullName evidence="5">Lipoprotein</fullName>
    </recommendedName>
</protein>
<reference evidence="3" key="2">
    <citation type="submission" date="2021-04" db="EMBL/GenBank/DDBJ databases">
        <authorList>
            <person name="Gilroy R."/>
        </authorList>
    </citation>
    <scope>NUCLEOTIDE SEQUENCE</scope>
    <source>
        <strain evidence="3">ChiBcec8-14828</strain>
    </source>
</reference>
<evidence type="ECO:0000256" key="1">
    <source>
        <dbReference type="SAM" id="MobiDB-lite"/>
    </source>
</evidence>
<dbReference type="PROSITE" id="PS51257">
    <property type="entry name" value="PROKAR_LIPOPROTEIN"/>
    <property type="match status" value="1"/>
</dbReference>
<evidence type="ECO:0008006" key="5">
    <source>
        <dbReference type="Google" id="ProtNLM"/>
    </source>
</evidence>
<feature type="signal peptide" evidence="2">
    <location>
        <begin position="1"/>
        <end position="27"/>
    </location>
</feature>
<evidence type="ECO:0000313" key="3">
    <source>
        <dbReference type="EMBL" id="HJB38876.1"/>
    </source>
</evidence>
<feature type="chain" id="PRO_5039153297" description="Lipoprotein" evidence="2">
    <location>
        <begin position="28"/>
        <end position="427"/>
    </location>
</feature>
<dbReference type="AlphaFoldDB" id="A0A9D2M012"/>
<gene>
    <name evidence="3" type="ORF">H9943_00585</name>
</gene>
<organism evidence="3 4">
    <name type="scientific">Candidatus Ruthenibacterium avium</name>
    <dbReference type="NCBI Taxonomy" id="2838751"/>
    <lineage>
        <taxon>Bacteria</taxon>
        <taxon>Bacillati</taxon>
        <taxon>Bacillota</taxon>
        <taxon>Clostridia</taxon>
        <taxon>Eubacteriales</taxon>
        <taxon>Oscillospiraceae</taxon>
        <taxon>Ruthenibacterium</taxon>
    </lineage>
</organism>
<dbReference type="Proteomes" id="UP000824209">
    <property type="component" value="Unassembled WGS sequence"/>
</dbReference>
<dbReference type="EMBL" id="DWYA01000008">
    <property type="protein sequence ID" value="HJB38876.1"/>
    <property type="molecule type" value="Genomic_DNA"/>
</dbReference>
<sequence length="427" mass="46683">MKRRTFCSILLGMALLLCACSSAPSGAASGESVPAAGTPSSGSETSAENPAAPGALTMIDPAGLTTEKGYYQLELTGTNVQNILYTDFETGSRVFLCSRPECTHRDESCTSVLTGGGYLFPLNGKIGIFQRGGTSPELPDDERKCRVYQMEADGSQRKELCSLAPGIAPFSGIAADGEFLYLIAIIVPETDSGNEEYQLMRVSLQDGTSTVLKTFDGNLPYLSAAFDDKLLLEYSTEKDGSYVYQCSVYSLATNEETFFYENAVQGFVRDNKVYTIDREAKVVREASVDGTTREWAIDLAIPENAYVDNGGEEFVPSGYIAFTVFVDGAGPRYLLNTQTGELTKSTLNYTWYDGSERPIYVLTQAGDRLLVINHSELANMQYLEENGELSMRESIRSTYAFLSVEDYLNNTPNYTPVTDSLSAFFAK</sequence>